<comment type="caution">
    <text evidence="6">The sequence shown here is derived from an EMBL/GenBank/DDBJ whole genome shotgun (WGS) entry which is preliminary data.</text>
</comment>
<dbReference type="SUPFAM" id="SSF52025">
    <property type="entry name" value="PA domain"/>
    <property type="match status" value="1"/>
</dbReference>
<dbReference type="CDD" id="cd02121">
    <property type="entry name" value="PA_GCPII_like"/>
    <property type="match status" value="1"/>
</dbReference>
<comment type="similarity">
    <text evidence="1">Belongs to the peptidase M28 family. M28B subfamily.</text>
</comment>
<dbReference type="Gene3D" id="1.20.930.40">
    <property type="entry name" value="Transferrin receptor-like, dimerisation domain"/>
    <property type="match status" value="1"/>
</dbReference>
<dbReference type="InterPro" id="IPR046450">
    <property type="entry name" value="PA_dom_sf"/>
</dbReference>
<dbReference type="InterPro" id="IPR007365">
    <property type="entry name" value="TFR-like_dimer_dom"/>
</dbReference>
<dbReference type="PANTHER" id="PTHR10404">
    <property type="entry name" value="N-ACETYLATED-ALPHA-LINKED ACIDIC DIPEPTIDASE"/>
    <property type="match status" value="1"/>
</dbReference>
<evidence type="ECO:0000313" key="6">
    <source>
        <dbReference type="EMBL" id="KTB07937.1"/>
    </source>
</evidence>
<dbReference type="EMBL" id="LLZZ01000106">
    <property type="protein sequence ID" value="KTB07937.1"/>
    <property type="molecule type" value="Genomic_DNA"/>
</dbReference>
<protein>
    <submittedName>
        <fullName evidence="6">Vacuolar protein sorting-associated protein 70</fullName>
    </submittedName>
</protein>
<evidence type="ECO:0000256" key="3">
    <source>
        <dbReference type="SAM" id="Phobius"/>
    </source>
</evidence>
<dbReference type="InterPro" id="IPR039373">
    <property type="entry name" value="Peptidase_M28B"/>
</dbReference>
<dbReference type="CDD" id="cd03874">
    <property type="entry name" value="M28_PMSA_TfR_like"/>
    <property type="match status" value="1"/>
</dbReference>
<dbReference type="VEuPathDB" id="FungiDB:GWK60_M00517"/>
<dbReference type="VEuPathDB" id="FungiDB:CAGL0M00616g"/>
<keyword evidence="3" id="KW-0472">Membrane</keyword>
<dbReference type="GO" id="GO:0004180">
    <property type="term" value="F:carboxypeptidase activity"/>
    <property type="evidence" value="ECO:0007669"/>
    <property type="project" value="TreeGrafter"/>
</dbReference>
<feature type="region of interest" description="Disordered" evidence="2">
    <location>
        <begin position="1"/>
        <end position="43"/>
    </location>
</feature>
<proteinExistence type="inferred from homology"/>
<evidence type="ECO:0000259" key="5">
    <source>
        <dbReference type="Pfam" id="PF04389"/>
    </source>
</evidence>
<reference evidence="6 7" key="1">
    <citation type="submission" date="2015-10" db="EMBL/GenBank/DDBJ databases">
        <title>Draft genomes sequences of Candida glabrata isolates 1A, 1B, 2A, 2B, 3A and 3B.</title>
        <authorList>
            <person name="Haavelsrud O.E."/>
            <person name="Gaustad P."/>
        </authorList>
    </citation>
    <scope>NUCLEOTIDE SEQUENCE [LARGE SCALE GENOMIC DNA]</scope>
    <source>
        <strain evidence="6">910700640</strain>
    </source>
</reference>
<dbReference type="Gene3D" id="3.40.630.10">
    <property type="entry name" value="Zn peptidases"/>
    <property type="match status" value="1"/>
</dbReference>
<keyword evidence="3" id="KW-0812">Transmembrane</keyword>
<dbReference type="PANTHER" id="PTHR10404:SF46">
    <property type="entry name" value="VACUOLAR PROTEIN SORTING-ASSOCIATED PROTEIN 70"/>
    <property type="match status" value="1"/>
</dbReference>
<dbReference type="AlphaFoldDB" id="A0A0W0CCS0"/>
<dbReference type="VEuPathDB" id="FungiDB:B1J91_M00616g"/>
<evidence type="ECO:0000313" key="7">
    <source>
        <dbReference type="Proteomes" id="UP000054886"/>
    </source>
</evidence>
<dbReference type="Pfam" id="PF04389">
    <property type="entry name" value="Peptidase_M28"/>
    <property type="match status" value="1"/>
</dbReference>
<feature type="domain" description="Peptidase M28" evidence="5">
    <location>
        <begin position="384"/>
        <end position="565"/>
    </location>
</feature>
<evidence type="ECO:0000256" key="1">
    <source>
        <dbReference type="ARBA" id="ARBA00005634"/>
    </source>
</evidence>
<feature type="transmembrane region" description="Helical" evidence="3">
    <location>
        <begin position="65"/>
        <end position="84"/>
    </location>
</feature>
<feature type="domain" description="Transferrin receptor-like dimerisation" evidence="4">
    <location>
        <begin position="690"/>
        <end position="757"/>
    </location>
</feature>
<name>A0A0W0CCS0_CANGB</name>
<dbReference type="InterPro" id="IPR007484">
    <property type="entry name" value="Peptidase_M28"/>
</dbReference>
<dbReference type="VEuPathDB" id="FungiDB:GVI51_M00517"/>
<evidence type="ECO:0000259" key="4">
    <source>
        <dbReference type="Pfam" id="PF04253"/>
    </source>
</evidence>
<dbReference type="Gene3D" id="3.50.30.30">
    <property type="match status" value="1"/>
</dbReference>
<dbReference type="SUPFAM" id="SSF53187">
    <property type="entry name" value="Zn-dependent exopeptidases"/>
    <property type="match status" value="1"/>
</dbReference>
<accession>A0A0W0CCS0</accession>
<evidence type="ECO:0000256" key="2">
    <source>
        <dbReference type="SAM" id="MobiDB-lite"/>
    </source>
</evidence>
<organism evidence="6 7">
    <name type="scientific">Candida glabrata</name>
    <name type="common">Yeast</name>
    <name type="synonym">Torulopsis glabrata</name>
    <dbReference type="NCBI Taxonomy" id="5478"/>
    <lineage>
        <taxon>Eukaryota</taxon>
        <taxon>Fungi</taxon>
        <taxon>Dikarya</taxon>
        <taxon>Ascomycota</taxon>
        <taxon>Saccharomycotina</taxon>
        <taxon>Saccharomycetes</taxon>
        <taxon>Saccharomycetales</taxon>
        <taxon>Saccharomycetaceae</taxon>
        <taxon>Nakaseomyces</taxon>
    </lineage>
</organism>
<sequence>MSAIDDSQSDLRPFPVDSNDGSSQPDGYGSIEQDERAFRRPRSDTMSTIRSGIEIVRENMDRWKFLYLILASLFIYLSFIAAFAPRTSLARDLRRFHSARMTQSEVYRIFLDTLLYENKAEQHHDAISKTNGTSYIKNYLIDLGFEIKNDSYYAWVNTPVKQQVRVIQDDEIIYQAKLKEDLTGVSHNAFHGYSKDGKLTARFVYCNYCTIEDYTKLVNDKIDIEGKVHICKYGINAPGNKLKNAELYGSTGVLIFTDINEIPNMPVNYGAINSSETNSYDDAIQRDTVRFGSDIFGDPTTPGYAALYPDTERMNPNDYMPSIPSLPISYRDASKLLDMLHAKGSFWVSKDGVNSAKLFSGPSDPNTEVQLVNRQEYGVQQIDNIIVEIPGILSENDILIGAHRDGFPIGNGTSSMSSHSGIAVLLEFARGISKLRKKGWKPLRTIKFVLWDGLHNSQLGSSNFGTRYATSLKRDSLLYVNLDNAVAGKYFNVKANPMLISAITEASKNIDYKKNEDWSLFQEWCNTSNAKVDSLEGDNDYSVFQFYLGIPVVNFGFNSRTSNQPQFPINTGYDNKEWLIRYVDPEFLLHNTLSRFLGMFVLMVSETELSYYNPHPFFKHLNLQFDKVKRFAEKTFSRNEKLIDKLDSLGKLIKDIADYDSKYYEQRNKEVADGVSSELPIWAFVRKYRVFLSLIRANKKLREIGKVFLTNNGIEGRPLMKSSLFAPNLENSTEIMMFPGLLEATKQKDAQKAMKSLIVLEAQFLNVRYLLL</sequence>
<dbReference type="InterPro" id="IPR036757">
    <property type="entry name" value="TFR-like_dimer_dom_sf"/>
</dbReference>
<keyword evidence="3" id="KW-1133">Transmembrane helix</keyword>
<dbReference type="Pfam" id="PF04253">
    <property type="entry name" value="TFR_dimer"/>
    <property type="match status" value="1"/>
</dbReference>
<dbReference type="SUPFAM" id="SSF47672">
    <property type="entry name" value="Transferrin receptor-like dimerisation domain"/>
    <property type="match status" value="1"/>
</dbReference>
<feature type="compositionally biased region" description="Basic and acidic residues" evidence="2">
    <location>
        <begin position="33"/>
        <end position="43"/>
    </location>
</feature>
<gene>
    <name evidence="6" type="ORF">AO440_003883</name>
</gene>
<dbReference type="Proteomes" id="UP000054886">
    <property type="component" value="Unassembled WGS sequence"/>
</dbReference>